<proteinExistence type="predicted"/>
<reference evidence="2 3" key="1">
    <citation type="journal article" date="2022" name="Nat. Plants">
        <title>Genomes of leafy and leafless Platanthera orchids illuminate the evolution of mycoheterotrophy.</title>
        <authorList>
            <person name="Li M.H."/>
            <person name="Liu K.W."/>
            <person name="Li Z."/>
            <person name="Lu H.C."/>
            <person name="Ye Q.L."/>
            <person name="Zhang D."/>
            <person name="Wang J.Y."/>
            <person name="Li Y.F."/>
            <person name="Zhong Z.M."/>
            <person name="Liu X."/>
            <person name="Yu X."/>
            <person name="Liu D.K."/>
            <person name="Tu X.D."/>
            <person name="Liu B."/>
            <person name="Hao Y."/>
            <person name="Liao X.Y."/>
            <person name="Jiang Y.T."/>
            <person name="Sun W.H."/>
            <person name="Chen J."/>
            <person name="Chen Y.Q."/>
            <person name="Ai Y."/>
            <person name="Zhai J.W."/>
            <person name="Wu S.S."/>
            <person name="Zhou Z."/>
            <person name="Hsiao Y.Y."/>
            <person name="Wu W.L."/>
            <person name="Chen Y.Y."/>
            <person name="Lin Y.F."/>
            <person name="Hsu J.L."/>
            <person name="Li C.Y."/>
            <person name="Wang Z.W."/>
            <person name="Zhao X."/>
            <person name="Zhong W.Y."/>
            <person name="Ma X.K."/>
            <person name="Ma L."/>
            <person name="Huang J."/>
            <person name="Chen G.Z."/>
            <person name="Huang M.Z."/>
            <person name="Huang L."/>
            <person name="Peng D.H."/>
            <person name="Luo Y.B."/>
            <person name="Zou S.Q."/>
            <person name="Chen S.P."/>
            <person name="Lan S."/>
            <person name="Tsai W.C."/>
            <person name="Van de Peer Y."/>
            <person name="Liu Z.J."/>
        </authorList>
    </citation>
    <scope>NUCLEOTIDE SEQUENCE [LARGE SCALE GENOMIC DNA]</scope>
    <source>
        <strain evidence="2">Lor287</strain>
    </source>
</reference>
<dbReference type="Proteomes" id="UP001418222">
    <property type="component" value="Unassembled WGS sequence"/>
</dbReference>
<comment type="caution">
    <text evidence="2">The sequence shown here is derived from an EMBL/GenBank/DDBJ whole genome shotgun (WGS) entry which is preliminary data.</text>
</comment>
<dbReference type="PANTHER" id="PTHR36809">
    <property type="entry name" value="TRANSMEMBRANE PROTEIN"/>
    <property type="match status" value="1"/>
</dbReference>
<evidence type="ECO:0000313" key="2">
    <source>
        <dbReference type="EMBL" id="KAK8943005.1"/>
    </source>
</evidence>
<evidence type="ECO:0000256" key="1">
    <source>
        <dbReference type="SAM" id="Phobius"/>
    </source>
</evidence>
<evidence type="ECO:0000313" key="3">
    <source>
        <dbReference type="Proteomes" id="UP001418222"/>
    </source>
</evidence>
<name>A0AAP0G811_9ASPA</name>
<keyword evidence="1" id="KW-1133">Transmembrane helix</keyword>
<sequence>MAMGASTMPMPLVSSRPQILRKNFFPNPSSTLLLVGEGFRRNPSFNLIRAPLKSTCAIDGGSASDLAPVEISWQIAAGALAGVTPFIVAAFEFGKRIAAQRRCGACGGSGLVLKGESYSRCPTCGGFLPWRSWKRFFTGYLDASSKFAESASASQ</sequence>
<feature type="transmembrane region" description="Helical" evidence="1">
    <location>
        <begin position="71"/>
        <end position="91"/>
    </location>
</feature>
<accession>A0AAP0G811</accession>
<dbReference type="EMBL" id="JBBWWQ010000007">
    <property type="protein sequence ID" value="KAK8943005.1"/>
    <property type="molecule type" value="Genomic_DNA"/>
</dbReference>
<dbReference type="AlphaFoldDB" id="A0AAP0G811"/>
<keyword evidence="1" id="KW-0812">Transmembrane</keyword>
<dbReference type="PANTHER" id="PTHR36809:SF1">
    <property type="entry name" value="TRANSMEMBRANE PROTEIN"/>
    <property type="match status" value="1"/>
</dbReference>
<gene>
    <name evidence="2" type="ORF">KSP39_PZI009227</name>
</gene>
<protein>
    <submittedName>
        <fullName evidence="2">Uncharacterized protein</fullName>
    </submittedName>
</protein>
<organism evidence="2 3">
    <name type="scientific">Platanthera zijinensis</name>
    <dbReference type="NCBI Taxonomy" id="2320716"/>
    <lineage>
        <taxon>Eukaryota</taxon>
        <taxon>Viridiplantae</taxon>
        <taxon>Streptophyta</taxon>
        <taxon>Embryophyta</taxon>
        <taxon>Tracheophyta</taxon>
        <taxon>Spermatophyta</taxon>
        <taxon>Magnoliopsida</taxon>
        <taxon>Liliopsida</taxon>
        <taxon>Asparagales</taxon>
        <taxon>Orchidaceae</taxon>
        <taxon>Orchidoideae</taxon>
        <taxon>Orchideae</taxon>
        <taxon>Orchidinae</taxon>
        <taxon>Platanthera</taxon>
    </lineage>
</organism>
<keyword evidence="3" id="KW-1185">Reference proteome</keyword>
<keyword evidence="1" id="KW-0472">Membrane</keyword>